<dbReference type="InterPro" id="IPR032675">
    <property type="entry name" value="LRR_dom_sf"/>
</dbReference>
<sequence length="818" mass="92524">MEPIILEELKGGVFWDFFKLCVFGSGSFDDYPELEPIGKDILPKLKGSPLAAKTLGRMLQSDLHTSHWKRILDSELWALDQEATDIVPALRLSYMYLPFHLKRCFSFCAVYPKDKEFEKDSLAEIWAAEGFVKRQDVIPVQDTGCQYFNELFNRSFFQKVQGKYVIHDLLHDMAQKVSEDDCFIVKKKGDFIRIPPNVRHLSVLSSNDIDNSDLSILCRYKKLRTLLCDKPLGNKKTPAAFLEDWCTELLRMRVIVFATLNELPASIGKLKHLQYLKISRACSVTSLPGTICMLHNLQVLCVKKCKLEILPSDFGMLVNLWRLESQEFKYGPNIGRPIENYGVNLRYDNQFQLIKNMKQLRGHLVISNIHWLTMNMNHSAEAELQNKGYLDKLTLDWGFPVSQSTDNENGIEILRHLQPPAGVKSLVLRGYPGVSLPSWFQPQCLPGLTSASFSSCRGLEIPTVPIDINSSSMGFSSLTELIINGCDRLSSLEQLLDPTYLPVIKKIAIMHCEDIISVPTERFGEFCFLEIFRMKECTKINSQSLVAPSLEKLILGDKDIWWRNNDCGELTDNIQCCSLTYFSLSRLGLTSIQLQMWNLPALRELHISNCTYLASIGKPGHVFANLTLLTISDCNELSTTDGLLEEEYLPAIESITIKNCQTLSRMTMHGRRFGLFSSLKDLEVSRCPTINWGGFVLPSSLQSLHLEQCGNISSFFPSGLENLQSLVSLNISVCSRVRSIPGHLWRSTLSSLQKLQILKCQDLVSIGEADDIAELQNVFIDKCKKLKGIDQPMKTGSFLISKKQKQPVKTSSNSVWCP</sequence>
<reference evidence="6" key="2">
    <citation type="submission" date="2018-10" db="UniProtKB">
        <authorList>
            <consortium name="EnsemblPlants"/>
        </authorList>
    </citation>
    <scope>IDENTIFICATION</scope>
</reference>
<keyword evidence="3" id="KW-0611">Plant defense</keyword>
<dbReference type="Gene3D" id="3.80.10.10">
    <property type="entry name" value="Ribonuclease Inhibitor"/>
    <property type="match status" value="3"/>
</dbReference>
<evidence type="ECO:0000313" key="6">
    <source>
        <dbReference type="EnsemblPlants" id="TraesCS5B02G535100.1"/>
    </source>
</evidence>
<dbReference type="Pfam" id="PF23559">
    <property type="entry name" value="WHD_DRP"/>
    <property type="match status" value="1"/>
</dbReference>
<reference evidence="6" key="1">
    <citation type="submission" date="2018-08" db="EMBL/GenBank/DDBJ databases">
        <authorList>
            <person name="Rossello M."/>
        </authorList>
    </citation>
    <scope>NUCLEOTIDE SEQUENCE [LARGE SCALE GENOMIC DNA]</scope>
    <source>
        <strain evidence="6">cv. Chinese Spring</strain>
    </source>
</reference>
<dbReference type="InterPro" id="IPR042197">
    <property type="entry name" value="Apaf_helical"/>
</dbReference>
<dbReference type="InterPro" id="IPR056789">
    <property type="entry name" value="LRR_R13L1-DRL21"/>
</dbReference>
<organism evidence="6">
    <name type="scientific">Triticum aestivum</name>
    <name type="common">Wheat</name>
    <dbReference type="NCBI Taxonomy" id="4565"/>
    <lineage>
        <taxon>Eukaryota</taxon>
        <taxon>Viridiplantae</taxon>
        <taxon>Streptophyta</taxon>
        <taxon>Embryophyta</taxon>
        <taxon>Tracheophyta</taxon>
        <taxon>Spermatophyta</taxon>
        <taxon>Magnoliopsida</taxon>
        <taxon>Liliopsida</taxon>
        <taxon>Poales</taxon>
        <taxon>Poaceae</taxon>
        <taxon>BOP clade</taxon>
        <taxon>Pooideae</taxon>
        <taxon>Triticodae</taxon>
        <taxon>Triticeae</taxon>
        <taxon>Triticinae</taxon>
        <taxon>Triticum</taxon>
    </lineage>
</organism>
<dbReference type="AlphaFoldDB" id="A0A3B6LXU6"/>
<dbReference type="STRING" id="4565.A0A3B6LXU6"/>
<dbReference type="FunFam" id="1.10.10.10:FF:000322">
    <property type="entry name" value="Probable disease resistance protein At1g63360"/>
    <property type="match status" value="1"/>
</dbReference>
<dbReference type="OMA" id="TMHGRRF"/>
<keyword evidence="2" id="KW-0677">Repeat</keyword>
<keyword evidence="7" id="KW-1185">Reference proteome</keyword>
<dbReference type="Gramene" id="TraesCS5B03G1298700.1">
    <property type="protein sequence ID" value="TraesCS5B03G1298700.1.CDS"/>
    <property type="gene ID" value="TraesCS5B03G1298700"/>
</dbReference>
<dbReference type="SUPFAM" id="SSF52540">
    <property type="entry name" value="P-loop containing nucleoside triphosphate hydrolases"/>
    <property type="match status" value="1"/>
</dbReference>
<evidence type="ECO:0000256" key="2">
    <source>
        <dbReference type="ARBA" id="ARBA00022737"/>
    </source>
</evidence>
<feature type="domain" description="Disease resistance protein winged helix" evidence="4">
    <location>
        <begin position="110"/>
        <end position="174"/>
    </location>
</feature>
<dbReference type="EnsemblPlants" id="TraesCS5B02G535100.1">
    <property type="protein sequence ID" value="TraesCS5B02G535100.1"/>
    <property type="gene ID" value="TraesCS5B02G535100"/>
</dbReference>
<dbReference type="InterPro" id="IPR058922">
    <property type="entry name" value="WHD_DRP"/>
</dbReference>
<evidence type="ECO:0000256" key="1">
    <source>
        <dbReference type="ARBA" id="ARBA00022614"/>
    </source>
</evidence>
<dbReference type="SUPFAM" id="SSF52058">
    <property type="entry name" value="L domain-like"/>
    <property type="match status" value="2"/>
</dbReference>
<keyword evidence="1" id="KW-0433">Leucine-rich repeat</keyword>
<dbReference type="SMR" id="A0A3B6LXU6"/>
<dbReference type="Gene3D" id="1.10.10.10">
    <property type="entry name" value="Winged helix-like DNA-binding domain superfamily/Winged helix DNA-binding domain"/>
    <property type="match status" value="1"/>
</dbReference>
<proteinExistence type="predicted"/>
<dbReference type="GO" id="GO:0042742">
    <property type="term" value="P:defense response to bacterium"/>
    <property type="evidence" value="ECO:0007669"/>
    <property type="project" value="UniProtKB-ARBA"/>
</dbReference>
<dbReference type="OrthoDB" id="686736at2759"/>
<name>A0A3B6LXU6_WHEAT</name>
<dbReference type="GO" id="GO:0009626">
    <property type="term" value="P:plant-type hypersensitive response"/>
    <property type="evidence" value="ECO:0007669"/>
    <property type="project" value="UniProtKB-ARBA"/>
</dbReference>
<dbReference type="Gene3D" id="1.10.8.430">
    <property type="entry name" value="Helical domain of apoptotic protease-activating factors"/>
    <property type="match status" value="1"/>
</dbReference>
<evidence type="ECO:0000259" key="5">
    <source>
        <dbReference type="Pfam" id="PF25019"/>
    </source>
</evidence>
<evidence type="ECO:0008006" key="8">
    <source>
        <dbReference type="Google" id="ProtNLM"/>
    </source>
</evidence>
<dbReference type="Gramene" id="TraesCS5B02G535100.1">
    <property type="protein sequence ID" value="TraesCS5B02G535100.1"/>
    <property type="gene ID" value="TraesCS5B02G535100"/>
</dbReference>
<dbReference type="InterPro" id="IPR027417">
    <property type="entry name" value="P-loop_NTPase"/>
</dbReference>
<dbReference type="PANTHER" id="PTHR36766:SF45">
    <property type="entry name" value="NB-ARC DOMAIN-CONTAINING PROTEIN"/>
    <property type="match status" value="1"/>
</dbReference>
<evidence type="ECO:0000256" key="3">
    <source>
        <dbReference type="ARBA" id="ARBA00022821"/>
    </source>
</evidence>
<dbReference type="InterPro" id="IPR036388">
    <property type="entry name" value="WH-like_DNA-bd_sf"/>
</dbReference>
<dbReference type="PANTHER" id="PTHR36766">
    <property type="entry name" value="PLANT BROAD-SPECTRUM MILDEW RESISTANCE PROTEIN RPW8"/>
    <property type="match status" value="1"/>
</dbReference>
<protein>
    <recommendedName>
        <fullName evidence="8">NB-ARC domain-containing protein</fullName>
    </recommendedName>
</protein>
<dbReference type="Pfam" id="PF25019">
    <property type="entry name" value="LRR_R13L1-DRL21"/>
    <property type="match status" value="1"/>
</dbReference>
<dbReference type="Proteomes" id="UP000019116">
    <property type="component" value="Chromosome 5B"/>
</dbReference>
<evidence type="ECO:0000259" key="4">
    <source>
        <dbReference type="Pfam" id="PF23559"/>
    </source>
</evidence>
<dbReference type="GO" id="GO:0002758">
    <property type="term" value="P:innate immune response-activating signaling pathway"/>
    <property type="evidence" value="ECO:0007669"/>
    <property type="project" value="UniProtKB-ARBA"/>
</dbReference>
<evidence type="ECO:0000313" key="7">
    <source>
        <dbReference type="Proteomes" id="UP000019116"/>
    </source>
</evidence>
<accession>A0A3B6LXU6</accession>
<feature type="domain" description="R13L1/DRL21-like LRR repeat region" evidence="5">
    <location>
        <begin position="354"/>
        <end position="460"/>
    </location>
</feature>